<dbReference type="PANTHER" id="PTHR34979">
    <property type="entry name" value="INNER MEMBRANE PROTEIN YGAZ"/>
    <property type="match status" value="1"/>
</dbReference>
<dbReference type="GO" id="GO:1903785">
    <property type="term" value="P:L-valine transmembrane transport"/>
    <property type="evidence" value="ECO:0007669"/>
    <property type="project" value="TreeGrafter"/>
</dbReference>
<evidence type="ECO:0000256" key="6">
    <source>
        <dbReference type="ARBA" id="ARBA00022989"/>
    </source>
</evidence>
<dbReference type="RefSeq" id="WP_036786772.1">
    <property type="nucleotide sequence ID" value="NZ_AVBG01000017.1"/>
</dbReference>
<sequence length="244" mass="26084">MQANSEIVERSNAGIGDSLKRGAMAGLPIMFGYLPIAITYGVLASEAGLSLFEITMMSVMVFAGASQFVATNMILASVSAIEIILATFVLNFRHFVMSFSFMNQIRSFALKWKVPLSLGLTDETFAVGSLHKRESKDPYGGWFYASMILVSYSSWVGGSFLGGVLGEVIPAALSQSMVVALYAMFIALLVPSIRREWKIGIIAIISMVVNYILSALGISDGWAIVVATLVGGASGIGLVKEEEA</sequence>
<keyword evidence="6 8" id="KW-1133">Transmembrane helix</keyword>
<feature type="transmembrane region" description="Helical" evidence="8">
    <location>
        <begin position="222"/>
        <end position="239"/>
    </location>
</feature>
<evidence type="ECO:0000256" key="2">
    <source>
        <dbReference type="ARBA" id="ARBA00010735"/>
    </source>
</evidence>
<organism evidence="9 10">
    <name type="scientific">Pontibacillus chungwhensis BH030062</name>
    <dbReference type="NCBI Taxonomy" id="1385513"/>
    <lineage>
        <taxon>Bacteria</taxon>
        <taxon>Bacillati</taxon>
        <taxon>Bacillota</taxon>
        <taxon>Bacilli</taxon>
        <taxon>Bacillales</taxon>
        <taxon>Bacillaceae</taxon>
        <taxon>Pontibacillus</taxon>
    </lineage>
</organism>
<feature type="transmembrane region" description="Helical" evidence="8">
    <location>
        <begin position="168"/>
        <end position="190"/>
    </location>
</feature>
<dbReference type="Pfam" id="PF03591">
    <property type="entry name" value="AzlC"/>
    <property type="match status" value="1"/>
</dbReference>
<evidence type="ECO:0000256" key="1">
    <source>
        <dbReference type="ARBA" id="ARBA00004651"/>
    </source>
</evidence>
<proteinExistence type="inferred from homology"/>
<dbReference type="Proteomes" id="UP000030153">
    <property type="component" value="Unassembled WGS sequence"/>
</dbReference>
<keyword evidence="10" id="KW-1185">Reference proteome</keyword>
<keyword evidence="4" id="KW-1003">Cell membrane</keyword>
<dbReference type="STRING" id="1385513.N780_07160"/>
<feature type="transmembrane region" description="Helical" evidence="8">
    <location>
        <begin position="74"/>
        <end position="92"/>
    </location>
</feature>
<evidence type="ECO:0000256" key="4">
    <source>
        <dbReference type="ARBA" id="ARBA00022475"/>
    </source>
</evidence>
<dbReference type="EMBL" id="AVBG01000017">
    <property type="protein sequence ID" value="KGP90002.1"/>
    <property type="molecule type" value="Genomic_DNA"/>
</dbReference>
<dbReference type="GO" id="GO:0005886">
    <property type="term" value="C:plasma membrane"/>
    <property type="evidence" value="ECO:0007669"/>
    <property type="project" value="UniProtKB-SubCell"/>
</dbReference>
<evidence type="ECO:0000256" key="8">
    <source>
        <dbReference type="SAM" id="Phobius"/>
    </source>
</evidence>
<dbReference type="AlphaFoldDB" id="A0A0A2UNZ8"/>
<accession>A0A0A2UNZ8</accession>
<comment type="similarity">
    <text evidence="2">Belongs to the AzlC family.</text>
</comment>
<evidence type="ECO:0000256" key="7">
    <source>
        <dbReference type="ARBA" id="ARBA00023136"/>
    </source>
</evidence>
<evidence type="ECO:0000313" key="10">
    <source>
        <dbReference type="Proteomes" id="UP000030153"/>
    </source>
</evidence>
<evidence type="ECO:0000256" key="3">
    <source>
        <dbReference type="ARBA" id="ARBA00022448"/>
    </source>
</evidence>
<feature type="transmembrane region" description="Helical" evidence="8">
    <location>
        <begin position="142"/>
        <end position="162"/>
    </location>
</feature>
<keyword evidence="5 8" id="KW-0812">Transmembrane</keyword>
<gene>
    <name evidence="9" type="ORF">N780_07160</name>
</gene>
<protein>
    <submittedName>
        <fullName evidence="9">Branched-chain amino acid ABC transporter</fullName>
    </submittedName>
</protein>
<dbReference type="InterPro" id="IPR011606">
    <property type="entry name" value="Brnchd-chn_aa_trnsp_permease"/>
</dbReference>
<feature type="transmembrane region" description="Helical" evidence="8">
    <location>
        <begin position="23"/>
        <end position="43"/>
    </location>
</feature>
<keyword evidence="7 8" id="KW-0472">Membrane</keyword>
<comment type="caution">
    <text evidence="9">The sequence shown here is derived from an EMBL/GenBank/DDBJ whole genome shotgun (WGS) entry which is preliminary data.</text>
</comment>
<reference evidence="9 10" key="1">
    <citation type="submission" date="2013-08" db="EMBL/GenBank/DDBJ databases">
        <title>Genome of Pontibacillus chungwhensis.</title>
        <authorList>
            <person name="Wang Q."/>
            <person name="Wang G."/>
        </authorList>
    </citation>
    <scope>NUCLEOTIDE SEQUENCE [LARGE SCALE GENOMIC DNA]</scope>
    <source>
        <strain evidence="9 10">BH030062</strain>
    </source>
</reference>
<evidence type="ECO:0000313" key="9">
    <source>
        <dbReference type="EMBL" id="KGP90002.1"/>
    </source>
</evidence>
<feature type="transmembrane region" description="Helical" evidence="8">
    <location>
        <begin position="197"/>
        <end position="216"/>
    </location>
</feature>
<dbReference type="eggNOG" id="COG1296">
    <property type="taxonomic scope" value="Bacteria"/>
</dbReference>
<evidence type="ECO:0000256" key="5">
    <source>
        <dbReference type="ARBA" id="ARBA00022692"/>
    </source>
</evidence>
<name>A0A0A2UNZ8_9BACI</name>
<comment type="subcellular location">
    <subcellularLocation>
        <location evidence="1">Cell membrane</location>
        <topology evidence="1">Multi-pass membrane protein</topology>
    </subcellularLocation>
</comment>
<dbReference type="PANTHER" id="PTHR34979:SF1">
    <property type="entry name" value="INNER MEMBRANE PROTEIN YGAZ"/>
    <property type="match status" value="1"/>
</dbReference>
<keyword evidence="3" id="KW-0813">Transport</keyword>